<evidence type="ECO:0000313" key="2">
    <source>
        <dbReference type="Proteomes" id="UP000050525"/>
    </source>
</evidence>
<reference evidence="1 2" key="1">
    <citation type="journal article" date="2012" name="Genome Biol.">
        <title>Sequencing three crocodilian genomes to illuminate the evolution of archosaurs and amniotes.</title>
        <authorList>
            <person name="St John J.A."/>
            <person name="Braun E.L."/>
            <person name="Isberg S.R."/>
            <person name="Miles L.G."/>
            <person name="Chong A.Y."/>
            <person name="Gongora J."/>
            <person name="Dalzell P."/>
            <person name="Moran C."/>
            <person name="Bed'hom B."/>
            <person name="Abzhanov A."/>
            <person name="Burgess S.C."/>
            <person name="Cooksey A.M."/>
            <person name="Castoe T.A."/>
            <person name="Crawford N.G."/>
            <person name="Densmore L.D."/>
            <person name="Drew J.C."/>
            <person name="Edwards S.V."/>
            <person name="Faircloth B.C."/>
            <person name="Fujita M.K."/>
            <person name="Greenwold M.J."/>
            <person name="Hoffmann F.G."/>
            <person name="Howard J.M."/>
            <person name="Iguchi T."/>
            <person name="Janes D.E."/>
            <person name="Khan S.Y."/>
            <person name="Kohno S."/>
            <person name="de Koning A.J."/>
            <person name="Lance S.L."/>
            <person name="McCarthy F.M."/>
            <person name="McCormack J.E."/>
            <person name="Merchant M.E."/>
            <person name="Peterson D.G."/>
            <person name="Pollock D.D."/>
            <person name="Pourmand N."/>
            <person name="Raney B.J."/>
            <person name="Roessler K.A."/>
            <person name="Sanford J.R."/>
            <person name="Sawyer R.H."/>
            <person name="Schmidt C.J."/>
            <person name="Triplett E.W."/>
            <person name="Tuberville T.D."/>
            <person name="Venegas-Anaya M."/>
            <person name="Howard J.T."/>
            <person name="Jarvis E.D."/>
            <person name="Guillette L.J.Jr."/>
            <person name="Glenn T.C."/>
            <person name="Green R.E."/>
            <person name="Ray D.A."/>
        </authorList>
    </citation>
    <scope>NUCLEOTIDE SEQUENCE [LARGE SCALE GENOMIC DNA]</scope>
    <source>
        <strain evidence="1">KSC_2009_1</strain>
    </source>
</reference>
<keyword evidence="2" id="KW-1185">Reference proteome</keyword>
<accession>A0A151PD12</accession>
<evidence type="ECO:0000313" key="1">
    <source>
        <dbReference type="EMBL" id="KYO46898.1"/>
    </source>
</evidence>
<proteinExistence type="predicted"/>
<gene>
    <name evidence="1" type="ORF">Y1Q_0014474</name>
</gene>
<dbReference type="Proteomes" id="UP000050525">
    <property type="component" value="Unassembled WGS sequence"/>
</dbReference>
<comment type="caution">
    <text evidence="1">The sequence shown here is derived from an EMBL/GenBank/DDBJ whole genome shotgun (WGS) entry which is preliminary data.</text>
</comment>
<organism evidence="1 2">
    <name type="scientific">Alligator mississippiensis</name>
    <name type="common">American alligator</name>
    <dbReference type="NCBI Taxonomy" id="8496"/>
    <lineage>
        <taxon>Eukaryota</taxon>
        <taxon>Metazoa</taxon>
        <taxon>Chordata</taxon>
        <taxon>Craniata</taxon>
        <taxon>Vertebrata</taxon>
        <taxon>Euteleostomi</taxon>
        <taxon>Archelosauria</taxon>
        <taxon>Archosauria</taxon>
        <taxon>Crocodylia</taxon>
        <taxon>Alligatoridae</taxon>
        <taxon>Alligatorinae</taxon>
        <taxon>Alligator</taxon>
    </lineage>
</organism>
<sequence>MTIVMHSFCSAQEQRYLKGSRETAFGDLWINYWNFTSKMYQKIPVKCQILEKFGKMKEETLLHCYKQSNMLTRFTSNA</sequence>
<dbReference type="EMBL" id="AKHW03000487">
    <property type="protein sequence ID" value="KYO46898.1"/>
    <property type="molecule type" value="Genomic_DNA"/>
</dbReference>
<dbReference type="AlphaFoldDB" id="A0A151PD12"/>
<name>A0A151PD12_ALLMI</name>
<protein>
    <submittedName>
        <fullName evidence="1">Uncharacterized protein</fullName>
    </submittedName>
</protein>